<protein>
    <recommendedName>
        <fullName evidence="1">Alpha-carbonic anhydrase domain-containing protein</fullName>
    </recommendedName>
</protein>
<dbReference type="InterPro" id="IPR001148">
    <property type="entry name" value="CA_dom"/>
</dbReference>
<dbReference type="Pfam" id="PF00194">
    <property type="entry name" value="Carb_anhydrase"/>
    <property type="match status" value="1"/>
</dbReference>
<name>A0A024UBR3_9STRA</name>
<gene>
    <name evidence="2" type="ORF">H310_05093</name>
</gene>
<dbReference type="Gene3D" id="3.10.200.10">
    <property type="entry name" value="Alpha carbonic anhydrase"/>
    <property type="match status" value="1"/>
</dbReference>
<organism evidence="2">
    <name type="scientific">Aphanomyces invadans</name>
    <dbReference type="NCBI Taxonomy" id="157072"/>
    <lineage>
        <taxon>Eukaryota</taxon>
        <taxon>Sar</taxon>
        <taxon>Stramenopiles</taxon>
        <taxon>Oomycota</taxon>
        <taxon>Saprolegniomycetes</taxon>
        <taxon>Saprolegniales</taxon>
        <taxon>Verrucalvaceae</taxon>
        <taxon>Aphanomyces</taxon>
    </lineage>
</organism>
<accession>A0A024UBR3</accession>
<dbReference type="SUPFAM" id="SSF51069">
    <property type="entry name" value="Carbonic anhydrase"/>
    <property type="match status" value="1"/>
</dbReference>
<dbReference type="GeneID" id="20082143"/>
<dbReference type="InterPro" id="IPR023561">
    <property type="entry name" value="Carbonic_anhydrase_a-class"/>
</dbReference>
<dbReference type="eggNOG" id="KOG0382">
    <property type="taxonomic scope" value="Eukaryota"/>
</dbReference>
<dbReference type="OrthoDB" id="429145at2759"/>
<reference evidence="2" key="1">
    <citation type="submission" date="2013-12" db="EMBL/GenBank/DDBJ databases">
        <title>The Genome Sequence of Aphanomyces invadans NJM9701.</title>
        <authorList>
            <consortium name="The Broad Institute Genomics Platform"/>
            <person name="Russ C."/>
            <person name="Tyler B."/>
            <person name="van West P."/>
            <person name="Dieguez-Uribeondo J."/>
            <person name="Young S.K."/>
            <person name="Zeng Q."/>
            <person name="Gargeya S."/>
            <person name="Fitzgerald M."/>
            <person name="Abouelleil A."/>
            <person name="Alvarado L."/>
            <person name="Chapman S.B."/>
            <person name="Gainer-Dewar J."/>
            <person name="Goldberg J."/>
            <person name="Griggs A."/>
            <person name="Gujja S."/>
            <person name="Hansen M."/>
            <person name="Howarth C."/>
            <person name="Imamovic A."/>
            <person name="Ireland A."/>
            <person name="Larimer J."/>
            <person name="McCowan C."/>
            <person name="Murphy C."/>
            <person name="Pearson M."/>
            <person name="Poon T.W."/>
            <person name="Priest M."/>
            <person name="Roberts A."/>
            <person name="Saif S."/>
            <person name="Shea T."/>
            <person name="Sykes S."/>
            <person name="Wortman J."/>
            <person name="Nusbaum C."/>
            <person name="Birren B."/>
        </authorList>
    </citation>
    <scope>NUCLEOTIDE SEQUENCE [LARGE SCALE GENOMIC DNA]</scope>
    <source>
        <strain evidence="2">NJM9701</strain>
    </source>
</reference>
<dbReference type="GO" id="GO:0008270">
    <property type="term" value="F:zinc ion binding"/>
    <property type="evidence" value="ECO:0007669"/>
    <property type="project" value="InterPro"/>
</dbReference>
<dbReference type="STRING" id="157072.A0A024UBR3"/>
<dbReference type="InterPro" id="IPR036398">
    <property type="entry name" value="CA_dom_sf"/>
</dbReference>
<evidence type="ECO:0000259" key="1">
    <source>
        <dbReference type="PROSITE" id="PS51144"/>
    </source>
</evidence>
<evidence type="ECO:0000313" key="2">
    <source>
        <dbReference type="EMBL" id="ETW03714.1"/>
    </source>
</evidence>
<sequence>MLPQQSPIDINPNAAKEIVMDNDAGQIHVLLGAAGGCIQHSGSNFKVNWTGDGKSVLRLRDGREYRPIQFHFHTPSEHTLEGKRFPFCMHLVHQAENGDLAVLGIFFEEGDESPFLAQFWNYLPELDPHGEDIMVNNIDFDSLNIADDSFFRYTGSLTTPPFTEGVEWVIVKDPRAVSKDQIKAFVDAIPSESNARELQPIRGAAGKLFYCC</sequence>
<dbReference type="SMART" id="SM01057">
    <property type="entry name" value="Carb_anhydrase"/>
    <property type="match status" value="1"/>
</dbReference>
<dbReference type="PANTHER" id="PTHR18952:SF208">
    <property type="entry name" value="CARBONIC ANHYDRASE XA-RELATED"/>
    <property type="match status" value="1"/>
</dbReference>
<dbReference type="GO" id="GO:0004089">
    <property type="term" value="F:carbonate dehydratase activity"/>
    <property type="evidence" value="ECO:0007669"/>
    <property type="project" value="InterPro"/>
</dbReference>
<proteinExistence type="predicted"/>
<feature type="domain" description="Alpha-carbonic anhydrase" evidence="1">
    <location>
        <begin position="1"/>
        <end position="210"/>
    </location>
</feature>
<dbReference type="EMBL" id="KI913959">
    <property type="protein sequence ID" value="ETW03714.1"/>
    <property type="molecule type" value="Genomic_DNA"/>
</dbReference>
<dbReference type="RefSeq" id="XP_008867943.1">
    <property type="nucleotide sequence ID" value="XM_008869721.1"/>
</dbReference>
<dbReference type="CDD" id="cd03124">
    <property type="entry name" value="alpha_CA_prokaryotic_like"/>
    <property type="match status" value="1"/>
</dbReference>
<dbReference type="GO" id="GO:0006730">
    <property type="term" value="P:one-carbon metabolic process"/>
    <property type="evidence" value="ECO:0007669"/>
    <property type="project" value="TreeGrafter"/>
</dbReference>
<dbReference type="PANTHER" id="PTHR18952">
    <property type="entry name" value="CARBONIC ANHYDRASE"/>
    <property type="match status" value="1"/>
</dbReference>
<dbReference type="AlphaFoldDB" id="A0A024UBR3"/>
<dbReference type="VEuPathDB" id="FungiDB:H310_05093"/>
<dbReference type="PROSITE" id="PS51144">
    <property type="entry name" value="ALPHA_CA_2"/>
    <property type="match status" value="1"/>
</dbReference>
<dbReference type="InterPro" id="IPR041891">
    <property type="entry name" value="Alpha_CA_prokaryot-like"/>
</dbReference>